<accession>A0A427SV24</accession>
<dbReference type="Proteomes" id="UP000267081">
    <property type="component" value="Unassembled WGS sequence"/>
</dbReference>
<dbReference type="AlphaFoldDB" id="A0A427SV24"/>
<proteinExistence type="predicted"/>
<gene>
    <name evidence="1" type="ORF">EIY87_44225</name>
</gene>
<keyword evidence="2" id="KW-1185">Reference proteome</keyword>
<sequence length="121" mass="12619">MFFRRARHRARLSAVADRIGARNGVVLSDHFSGGSGANGPLVLGVITLRDGAPAEVLRTLVDDAAAGGYPVPPRRADAHGCGFVRVPGLPMLIIETFAAGKMIPWHGEVPPGKTGVVVSLT</sequence>
<reference evidence="1 2" key="1">
    <citation type="submission" date="2018-12" db="EMBL/GenBank/DDBJ databases">
        <title>Amycolatopsis eburnea sp. nov. actinomycete associate with arbuscular mycorrhiza fungal spore.</title>
        <authorList>
            <person name="Lumyong S."/>
            <person name="Chaiya L."/>
        </authorList>
    </citation>
    <scope>NUCLEOTIDE SEQUENCE [LARGE SCALE GENOMIC DNA]</scope>
    <source>
        <strain evidence="1 2">GLM-1</strain>
    </source>
</reference>
<evidence type="ECO:0000313" key="1">
    <source>
        <dbReference type="EMBL" id="RSD07803.1"/>
    </source>
</evidence>
<organism evidence="1 2">
    <name type="scientific">Amycolatopsis eburnea</name>
    <dbReference type="NCBI Taxonomy" id="2267691"/>
    <lineage>
        <taxon>Bacteria</taxon>
        <taxon>Bacillati</taxon>
        <taxon>Actinomycetota</taxon>
        <taxon>Actinomycetes</taxon>
        <taxon>Pseudonocardiales</taxon>
        <taxon>Pseudonocardiaceae</taxon>
        <taxon>Amycolatopsis</taxon>
    </lineage>
</organism>
<dbReference type="RefSeq" id="WP_125316072.1">
    <property type="nucleotide sequence ID" value="NZ_RSEC01000063.1"/>
</dbReference>
<protein>
    <submittedName>
        <fullName evidence="1">Uncharacterized protein</fullName>
    </submittedName>
</protein>
<name>A0A427SV24_9PSEU</name>
<dbReference type="OrthoDB" id="3623365at2"/>
<dbReference type="EMBL" id="RSEC01000063">
    <property type="protein sequence ID" value="RSD07803.1"/>
    <property type="molecule type" value="Genomic_DNA"/>
</dbReference>
<evidence type="ECO:0000313" key="2">
    <source>
        <dbReference type="Proteomes" id="UP000267081"/>
    </source>
</evidence>
<comment type="caution">
    <text evidence="1">The sequence shown here is derived from an EMBL/GenBank/DDBJ whole genome shotgun (WGS) entry which is preliminary data.</text>
</comment>